<feature type="transmembrane region" description="Helical" evidence="1">
    <location>
        <begin position="1055"/>
        <end position="1077"/>
    </location>
</feature>
<feature type="transmembrane region" description="Helical" evidence="1">
    <location>
        <begin position="1253"/>
        <end position="1272"/>
    </location>
</feature>
<proteinExistence type="predicted"/>
<evidence type="ECO:0000313" key="4">
    <source>
        <dbReference type="Proteomes" id="UP000051952"/>
    </source>
</evidence>
<accession>A0A0S4IVI0</accession>
<sequence length="1312" mass="140681">MNVGAALCIVFSVTLFVVTGMKVAQPSDASSLLPAQRHLERSAQELGTIQRINCRREADIITYFISSNTLYELNDCNMTIHFIFSMSETSTSNVTFLVNGGTALPQFFYSASSTPRILSDVIISVVGVVSDIVFGMPSNGFLMINNPSCTIRRFSVEIFNSTIICPKDALFMTIGINSNVASEISCVIVSSTIRAELRQFEHTSYSMVNVFALSATMSSIFIFVQSSELTVMMDNCDTSNAVDCRVPSSARALAVYGSAANFSGVRVFVNDSQISNGFLMINNPSCTIRRFSVEIFNSTIICPKDALFMTIGINSNVASEISCVIVSSTIRAELRQFEHTSYSMVNVFANSATMSSIFIFVQSSELTVMMDNCDTSNAVDCRVPSSARALAVYGSAANFSGVRVFVNDSQIKLISTSANETVFTQLAVIYIEGITTAPVTLNNASITIINVVGNLSAAQIVLIFFDKIKTLSNTSVLADNVSVVGSMSLLSAGDTRQGAVVSVNVGLSMTSLFVTISNVSFYVVIQVSPPATITTSSLVSMVLIFSPYHAGERFHIRDSCIDVMTAVVPSSMSPFAISLPDVRINFVALQTKVNASTRITVYVLGSEVMIERCHLNATLLSIEAAISSSTTMLVQHSFFACDASHSLLLDIRITSSLLQVYIGIPIGFSKLSTSDVIVAFITLNDPRVLVYGRAMVNSPVLAPLLPPSLRGSTTVQESANLEVFSCNISVIRTTTSNVGPIYTGISTVSLPSNASSSVISIFDAIVSAREQSSSSRSPLLVNAILCAISCVLRNLSTVSLHELQLLSARSSVLHVLNTDPTSSLGSSAVLLVIDSSIDLANFSSNGSLYPMISSSVADDDSRVVATFAGASTVHIDACVFYFIDVLFGDNVDWHRAPSSPSPRLYLGCNQASFAPSASLRLLLPRNAFSNASLNNDISVTCPAILATVSKSPVILPTATAARTPAAVATSSLIVALLSVQTIAPSSAVATASLHSIQATLVIQRKRAMCTQQEQAMINFQNGDVDKSSSSMCCDVGTSSTQLTIGGNANGPLTPLLIGTIIGNVSLIAALAFLKWLLIEAQRASSSSSTKRLSKFLWGLPLRRSGIISMMWDPYSMLVTPTLGASVALILLPRTSGGLVAIGVLGLGALVVPWAASAFVLCWPWREMPFPFRGIVHREYRRGNIIHKLLKPSELLDAPLAARPYARQLLHGYGPVIEGYTARCYWYFNVETGISFASGIVMGLAYNEAERNPCYLWTDWMLLAFGVVDIALAVSVNPYLALLDLIALVLVVCRTRLVPPAAVYQRLPKQLSF</sequence>
<keyword evidence="4" id="KW-1185">Reference proteome</keyword>
<keyword evidence="1" id="KW-0812">Transmembrane</keyword>
<keyword evidence="1" id="KW-0472">Membrane</keyword>
<dbReference type="EMBL" id="CYKH01000355">
    <property type="protein sequence ID" value="CUF56289.1"/>
    <property type="molecule type" value="Genomic_DNA"/>
</dbReference>
<dbReference type="Proteomes" id="UP000051952">
    <property type="component" value="Unassembled WGS sequence"/>
</dbReference>
<name>A0A0S4IVI0_BODSA</name>
<keyword evidence="2" id="KW-0732">Signal</keyword>
<feature type="transmembrane region" description="Helical" evidence="1">
    <location>
        <begin position="1111"/>
        <end position="1131"/>
    </location>
</feature>
<organism evidence="3 4">
    <name type="scientific">Bodo saltans</name>
    <name type="common">Flagellated protozoan</name>
    <dbReference type="NCBI Taxonomy" id="75058"/>
    <lineage>
        <taxon>Eukaryota</taxon>
        <taxon>Discoba</taxon>
        <taxon>Euglenozoa</taxon>
        <taxon>Kinetoplastea</taxon>
        <taxon>Metakinetoplastina</taxon>
        <taxon>Eubodonida</taxon>
        <taxon>Bodonidae</taxon>
        <taxon>Bodo</taxon>
    </lineage>
</organism>
<keyword evidence="1" id="KW-1133">Transmembrane helix</keyword>
<reference evidence="4" key="1">
    <citation type="submission" date="2015-09" db="EMBL/GenBank/DDBJ databases">
        <authorList>
            <consortium name="Pathogen Informatics"/>
        </authorList>
    </citation>
    <scope>NUCLEOTIDE SEQUENCE [LARGE SCALE GENOMIC DNA]</scope>
    <source>
        <strain evidence="4">Lake Konstanz</strain>
    </source>
</reference>
<feature type="transmembrane region" description="Helical" evidence="1">
    <location>
        <begin position="1137"/>
        <end position="1162"/>
    </location>
</feature>
<evidence type="ECO:0000256" key="2">
    <source>
        <dbReference type="SAM" id="SignalP"/>
    </source>
</evidence>
<gene>
    <name evidence="3" type="ORF">BSAL_63640</name>
</gene>
<feature type="signal peptide" evidence="2">
    <location>
        <begin position="1"/>
        <end position="20"/>
    </location>
</feature>
<evidence type="ECO:0000256" key="1">
    <source>
        <dbReference type="SAM" id="Phobius"/>
    </source>
</evidence>
<dbReference type="VEuPathDB" id="TriTrypDB:BSAL_63640"/>
<evidence type="ECO:0000313" key="3">
    <source>
        <dbReference type="EMBL" id="CUF56289.1"/>
    </source>
</evidence>
<protein>
    <submittedName>
        <fullName evidence="3">Membrane-associated protein, putative</fullName>
    </submittedName>
</protein>
<feature type="chain" id="PRO_5006621635" evidence="2">
    <location>
        <begin position="21"/>
        <end position="1312"/>
    </location>
</feature>